<dbReference type="GO" id="GO:0016020">
    <property type="term" value="C:membrane"/>
    <property type="evidence" value="ECO:0007669"/>
    <property type="project" value="UniProtKB-SubCell"/>
</dbReference>
<comment type="similarity">
    <text evidence="6">Belongs to the PHLDA2 family.</text>
</comment>
<evidence type="ECO:0000256" key="7">
    <source>
        <dbReference type="ARBA" id="ARBA00040374"/>
    </source>
</evidence>
<dbReference type="AlphaFoldDB" id="A0AAD1WX16"/>
<dbReference type="PANTHER" id="PTHR15478:SF8">
    <property type="entry name" value="PLECKSTRIN HOMOLOGY-LIKE DOMAIN FAMILY A MEMBER 2"/>
    <property type="match status" value="1"/>
</dbReference>
<evidence type="ECO:0000256" key="2">
    <source>
        <dbReference type="ARBA" id="ARBA00004496"/>
    </source>
</evidence>
<keyword evidence="3" id="KW-0963">Cytoplasm</keyword>
<comment type="subcellular location">
    <subcellularLocation>
        <location evidence="2">Cytoplasm</location>
    </subcellularLocation>
    <subcellularLocation>
        <location evidence="1">Membrane</location>
        <topology evidence="1">Peripheral membrane protein</topology>
    </subcellularLocation>
</comment>
<dbReference type="InterPro" id="IPR042832">
    <property type="entry name" value="PHLA1/2/3"/>
</dbReference>
<evidence type="ECO:0000313" key="12">
    <source>
        <dbReference type="Proteomes" id="UP001295444"/>
    </source>
</evidence>
<proteinExistence type="inferred from homology"/>
<protein>
    <recommendedName>
        <fullName evidence="7">Pleckstrin homology-like domain family A member 2</fullName>
    </recommendedName>
    <alternativeName>
        <fullName evidence="8">Imprinted in placenta and liver protein</fullName>
    </alternativeName>
</protein>
<dbReference type="SMART" id="SM00233">
    <property type="entry name" value="PH"/>
    <property type="match status" value="1"/>
</dbReference>
<evidence type="ECO:0000256" key="5">
    <source>
        <dbReference type="ARBA" id="ARBA00037121"/>
    </source>
</evidence>
<dbReference type="CDD" id="cd00821">
    <property type="entry name" value="PH"/>
    <property type="match status" value="1"/>
</dbReference>
<comment type="function">
    <text evidence="5">Plays a role in regulating placenta growth. May act via its PH domain that competes with other PH domain-containing proteins, thereby preventing their binding to membrane lipids.</text>
</comment>
<dbReference type="SUPFAM" id="SSF50729">
    <property type="entry name" value="PH domain-like"/>
    <property type="match status" value="1"/>
</dbReference>
<evidence type="ECO:0000256" key="6">
    <source>
        <dbReference type="ARBA" id="ARBA00038385"/>
    </source>
</evidence>
<evidence type="ECO:0000313" key="11">
    <source>
        <dbReference type="EMBL" id="CAH2325727.1"/>
    </source>
</evidence>
<evidence type="ECO:0000259" key="10">
    <source>
        <dbReference type="SMART" id="SM00233"/>
    </source>
</evidence>
<feature type="compositionally biased region" description="Polar residues" evidence="9">
    <location>
        <begin position="128"/>
        <end position="153"/>
    </location>
</feature>
<dbReference type="Pfam" id="PF00169">
    <property type="entry name" value="PH"/>
    <property type="match status" value="1"/>
</dbReference>
<evidence type="ECO:0000256" key="1">
    <source>
        <dbReference type="ARBA" id="ARBA00004170"/>
    </source>
</evidence>
<keyword evidence="12" id="KW-1185">Reference proteome</keyword>
<reference evidence="11" key="1">
    <citation type="submission" date="2022-03" db="EMBL/GenBank/DDBJ databases">
        <authorList>
            <person name="Alioto T."/>
            <person name="Alioto T."/>
            <person name="Gomez Garrido J."/>
        </authorList>
    </citation>
    <scope>NUCLEOTIDE SEQUENCE</scope>
</reference>
<dbReference type="PANTHER" id="PTHR15478">
    <property type="entry name" value="PLECKSTRIN HOMOLOGY-LIKE DOMAIN, PQ-RICH PROTEIN"/>
    <property type="match status" value="1"/>
</dbReference>
<evidence type="ECO:0000256" key="3">
    <source>
        <dbReference type="ARBA" id="ARBA00022490"/>
    </source>
</evidence>
<name>A0AAD1WX16_PELCU</name>
<feature type="domain" description="PH" evidence="10">
    <location>
        <begin position="196"/>
        <end position="291"/>
    </location>
</feature>
<dbReference type="InterPro" id="IPR001849">
    <property type="entry name" value="PH_domain"/>
</dbReference>
<dbReference type="GO" id="GO:1901981">
    <property type="term" value="F:phosphatidylinositol phosphate binding"/>
    <property type="evidence" value="ECO:0007669"/>
    <property type="project" value="InterPro"/>
</dbReference>
<dbReference type="Proteomes" id="UP001295444">
    <property type="component" value="Chromosome 12"/>
</dbReference>
<evidence type="ECO:0000256" key="4">
    <source>
        <dbReference type="ARBA" id="ARBA00023136"/>
    </source>
</evidence>
<dbReference type="GO" id="GO:0043065">
    <property type="term" value="P:positive regulation of apoptotic process"/>
    <property type="evidence" value="ECO:0007669"/>
    <property type="project" value="InterPro"/>
</dbReference>
<keyword evidence="4" id="KW-0472">Membrane</keyword>
<dbReference type="Gene3D" id="2.30.29.30">
    <property type="entry name" value="Pleckstrin-homology domain (PH domain)/Phosphotyrosine-binding domain (PTB)"/>
    <property type="match status" value="1"/>
</dbReference>
<organism evidence="11 12">
    <name type="scientific">Pelobates cultripes</name>
    <name type="common">Western spadefoot toad</name>
    <dbReference type="NCBI Taxonomy" id="61616"/>
    <lineage>
        <taxon>Eukaryota</taxon>
        <taxon>Metazoa</taxon>
        <taxon>Chordata</taxon>
        <taxon>Craniata</taxon>
        <taxon>Vertebrata</taxon>
        <taxon>Euteleostomi</taxon>
        <taxon>Amphibia</taxon>
        <taxon>Batrachia</taxon>
        <taxon>Anura</taxon>
        <taxon>Pelobatoidea</taxon>
        <taxon>Pelobatidae</taxon>
        <taxon>Pelobates</taxon>
    </lineage>
</organism>
<dbReference type="InterPro" id="IPR011993">
    <property type="entry name" value="PH-like_dom_sf"/>
</dbReference>
<evidence type="ECO:0000256" key="8">
    <source>
        <dbReference type="ARBA" id="ARBA00041856"/>
    </source>
</evidence>
<evidence type="ECO:0000256" key="9">
    <source>
        <dbReference type="SAM" id="MobiDB-lite"/>
    </source>
</evidence>
<sequence length="335" mass="37809">MRAEWARSADSLYGLGHLFIKGASAGNTVTTELSITAVIHGVPTYIRSNRWAKTLRTWLYNWRPTGRIDQSITTLPVCPNSLDVAGRPQPTFLSLSLEGVEEEGEINSNIAPLSSHSLIGTAEEATGHSFTENNRSSCSLTNPTKRTNQDQPQQEHIIPKPLIATRTNSPTPLAIISGPAASAEAQKTMRMQAPEVIMEGELEKRSDNLLQFWRKKMCVLTKDSLNMFADGQKKTKCKELKFQSIKKLDCVERTGKYIYFTIVTTDNKEIDFRCPDDSCWNAAITMALIDFQNKKAIQHFRSRQETALRSAHIMDQIESRFRRCRMKREAICLQV</sequence>
<dbReference type="GO" id="GO:0005737">
    <property type="term" value="C:cytoplasm"/>
    <property type="evidence" value="ECO:0007669"/>
    <property type="project" value="UniProtKB-SubCell"/>
</dbReference>
<feature type="region of interest" description="Disordered" evidence="9">
    <location>
        <begin position="126"/>
        <end position="153"/>
    </location>
</feature>
<gene>
    <name evidence="11" type="ORF">PECUL_23A046544</name>
</gene>
<dbReference type="EMBL" id="OW240923">
    <property type="protein sequence ID" value="CAH2325727.1"/>
    <property type="molecule type" value="Genomic_DNA"/>
</dbReference>
<accession>A0AAD1WX16</accession>